<accession>A0ACC6ABZ0</accession>
<protein>
    <submittedName>
        <fullName evidence="1">Uncharacterized protein</fullName>
    </submittedName>
</protein>
<organism evidence="1 2">
    <name type="scientific">Bacillus cytotoxicus</name>
    <dbReference type="NCBI Taxonomy" id="580165"/>
    <lineage>
        <taxon>Bacteria</taxon>
        <taxon>Bacillati</taxon>
        <taxon>Bacillota</taxon>
        <taxon>Bacilli</taxon>
        <taxon>Bacillales</taxon>
        <taxon>Bacillaceae</taxon>
        <taxon>Bacillus</taxon>
        <taxon>Bacillus cereus group</taxon>
    </lineage>
</organism>
<evidence type="ECO:0000313" key="2">
    <source>
        <dbReference type="Proteomes" id="UP001202289"/>
    </source>
</evidence>
<sequence length="79" mass="8982">MKRIVSALILIVAVVVAFRAIYEEYTYKQEVRKVKETIIHTAKQYDVPSWIPLSIAQHESGFNPNIVGDDGTSFGRIFL</sequence>
<evidence type="ECO:0000313" key="1">
    <source>
        <dbReference type="EMBL" id="MCM3738271.1"/>
    </source>
</evidence>
<dbReference type="EMBL" id="JAMBOP010000038">
    <property type="protein sequence ID" value="MCM3738271.1"/>
    <property type="molecule type" value="Genomic_DNA"/>
</dbReference>
<comment type="caution">
    <text evidence="1">The sequence shown here is derived from an EMBL/GenBank/DDBJ whole genome shotgun (WGS) entry which is preliminary data.</text>
</comment>
<reference evidence="1" key="1">
    <citation type="submission" date="2022-05" db="EMBL/GenBank/DDBJ databases">
        <title>Comparative Genomics of Spacecraft Associated Microbes.</title>
        <authorList>
            <person name="Tran M.T."/>
            <person name="Wright A."/>
            <person name="Seuylemezian A."/>
            <person name="Eisen J."/>
            <person name="Coil D."/>
        </authorList>
    </citation>
    <scope>NUCLEOTIDE SEQUENCE</scope>
    <source>
        <strain evidence="1">FAIRING 10M-2.2</strain>
    </source>
</reference>
<gene>
    <name evidence="1" type="ORF">M3215_21400</name>
</gene>
<name>A0ACC6ABZ0_9BACI</name>
<proteinExistence type="predicted"/>
<dbReference type="Proteomes" id="UP001202289">
    <property type="component" value="Unassembled WGS sequence"/>
</dbReference>
<keyword evidence="2" id="KW-1185">Reference proteome</keyword>